<evidence type="ECO:0000313" key="9">
    <source>
        <dbReference type="Proteomes" id="UP000663879"/>
    </source>
</evidence>
<keyword evidence="2" id="KW-0808">Transferase</keyword>
<keyword evidence="6" id="KW-0012">Acyltransferase</keyword>
<dbReference type="GO" id="GO:0030258">
    <property type="term" value="P:lipid modification"/>
    <property type="evidence" value="ECO:0007669"/>
    <property type="project" value="TreeGrafter"/>
</dbReference>
<dbReference type="OrthoDB" id="286734at2759"/>
<accession>A0A814FQR3</accession>
<dbReference type="InterPro" id="IPR004299">
    <property type="entry name" value="MBOAT_fam"/>
</dbReference>
<feature type="transmembrane region" description="Helical" evidence="7">
    <location>
        <begin position="169"/>
        <end position="197"/>
    </location>
</feature>
<protein>
    <submittedName>
        <fullName evidence="8">Uncharacterized protein</fullName>
    </submittedName>
</protein>
<dbReference type="GO" id="GO:0016746">
    <property type="term" value="F:acyltransferase activity"/>
    <property type="evidence" value="ECO:0007669"/>
    <property type="project" value="UniProtKB-KW"/>
</dbReference>
<dbReference type="PANTHER" id="PTHR13906">
    <property type="entry name" value="PORCUPINE"/>
    <property type="match status" value="1"/>
</dbReference>
<dbReference type="AlphaFoldDB" id="A0A814FQR3"/>
<sequence length="279" mass="32935">MSVFLSQFVDIFFVLTGYYSWKHHEKAFTENLKPSVRKTLFKKILMVIIMAILFFKFSLSYPLSSNIDPKVLSSPIWYRILHLHFTCEGQRLYYYIPWTLSDVVNNASGFGFSGYDEKGEPKWDLLTNINILELETSTSMKHLIDNWHIQTNNWLRSVLFERLPKGKTLGVFFISCLWHGFYPGYYFSFVYSALVIYVGRGIRRNIRPKFLHNKFLSFIYSIIGWVVTQLLIAYIVCPFFLLNFESSIKFLNSFYWIGHIIIGFLMIILPKQSFKSKFS</sequence>
<evidence type="ECO:0000256" key="6">
    <source>
        <dbReference type="ARBA" id="ARBA00023315"/>
    </source>
</evidence>
<evidence type="ECO:0000256" key="3">
    <source>
        <dbReference type="ARBA" id="ARBA00022692"/>
    </source>
</evidence>
<dbReference type="EMBL" id="CAJNOC010003456">
    <property type="protein sequence ID" value="CAF0983475.1"/>
    <property type="molecule type" value="Genomic_DNA"/>
</dbReference>
<reference evidence="8" key="1">
    <citation type="submission" date="2021-02" db="EMBL/GenBank/DDBJ databases">
        <authorList>
            <person name="Nowell W R."/>
        </authorList>
    </citation>
    <scope>NUCLEOTIDE SEQUENCE</scope>
    <source>
        <strain evidence="8">Ploen Becks lab</strain>
    </source>
</reference>
<comment type="caution">
    <text evidence="8">The sequence shown here is derived from an EMBL/GenBank/DDBJ whole genome shotgun (WGS) entry which is preliminary data.</text>
</comment>
<evidence type="ECO:0000256" key="1">
    <source>
        <dbReference type="ARBA" id="ARBA00004141"/>
    </source>
</evidence>
<name>A0A814FQR3_9BILA</name>
<comment type="subcellular location">
    <subcellularLocation>
        <location evidence="1">Membrane</location>
        <topology evidence="1">Multi-pass membrane protein</topology>
    </subcellularLocation>
</comment>
<feature type="transmembrane region" description="Helical" evidence="7">
    <location>
        <begin position="218"/>
        <end position="241"/>
    </location>
</feature>
<dbReference type="Pfam" id="PF03062">
    <property type="entry name" value="MBOAT"/>
    <property type="match status" value="1"/>
</dbReference>
<feature type="transmembrane region" description="Helical" evidence="7">
    <location>
        <begin position="44"/>
        <end position="63"/>
    </location>
</feature>
<evidence type="ECO:0000256" key="7">
    <source>
        <dbReference type="SAM" id="Phobius"/>
    </source>
</evidence>
<evidence type="ECO:0000256" key="5">
    <source>
        <dbReference type="ARBA" id="ARBA00023136"/>
    </source>
</evidence>
<evidence type="ECO:0000256" key="4">
    <source>
        <dbReference type="ARBA" id="ARBA00022989"/>
    </source>
</evidence>
<keyword evidence="9" id="KW-1185">Reference proteome</keyword>
<evidence type="ECO:0000256" key="2">
    <source>
        <dbReference type="ARBA" id="ARBA00022679"/>
    </source>
</evidence>
<gene>
    <name evidence="8" type="ORF">OXX778_LOCUS15543</name>
</gene>
<dbReference type="Proteomes" id="UP000663879">
    <property type="component" value="Unassembled WGS sequence"/>
</dbReference>
<keyword evidence="4 7" id="KW-1133">Transmembrane helix</keyword>
<dbReference type="PANTHER" id="PTHR13906:SF4">
    <property type="entry name" value="LYSOPHOSPHOLIPID ACYLTRANSFERASE 6"/>
    <property type="match status" value="1"/>
</dbReference>
<keyword evidence="5 7" id="KW-0472">Membrane</keyword>
<dbReference type="GO" id="GO:0016020">
    <property type="term" value="C:membrane"/>
    <property type="evidence" value="ECO:0007669"/>
    <property type="project" value="UniProtKB-SubCell"/>
</dbReference>
<dbReference type="InterPro" id="IPR049941">
    <property type="entry name" value="LPLAT_7/PORCN-like"/>
</dbReference>
<evidence type="ECO:0000313" key="8">
    <source>
        <dbReference type="EMBL" id="CAF0983475.1"/>
    </source>
</evidence>
<proteinExistence type="predicted"/>
<keyword evidence="3 7" id="KW-0812">Transmembrane</keyword>
<feature type="transmembrane region" description="Helical" evidence="7">
    <location>
        <begin position="253"/>
        <end position="269"/>
    </location>
</feature>
<organism evidence="8 9">
    <name type="scientific">Brachionus calyciflorus</name>
    <dbReference type="NCBI Taxonomy" id="104777"/>
    <lineage>
        <taxon>Eukaryota</taxon>
        <taxon>Metazoa</taxon>
        <taxon>Spiralia</taxon>
        <taxon>Gnathifera</taxon>
        <taxon>Rotifera</taxon>
        <taxon>Eurotatoria</taxon>
        <taxon>Monogononta</taxon>
        <taxon>Pseudotrocha</taxon>
        <taxon>Ploima</taxon>
        <taxon>Brachionidae</taxon>
        <taxon>Brachionus</taxon>
    </lineage>
</organism>